<reference evidence="3" key="1">
    <citation type="journal article" date="2019" name="Int. J. Syst. Evol. Microbiol.">
        <title>The Global Catalogue of Microorganisms (GCM) 10K type strain sequencing project: providing services to taxonomists for standard genome sequencing and annotation.</title>
        <authorList>
            <consortium name="The Broad Institute Genomics Platform"/>
            <consortium name="The Broad Institute Genome Sequencing Center for Infectious Disease"/>
            <person name="Wu L."/>
            <person name="Ma J."/>
        </authorList>
    </citation>
    <scope>NUCLEOTIDE SEQUENCE [LARGE SCALE GENOMIC DNA]</scope>
    <source>
        <strain evidence="3">CCUG 43304</strain>
    </source>
</reference>
<name>A0ABW1VDC3_9MICO</name>
<organism evidence="2 3">
    <name type="scientific">Luethyella okanaganae</name>
    <dbReference type="NCBI Taxonomy" id="69372"/>
    <lineage>
        <taxon>Bacteria</taxon>
        <taxon>Bacillati</taxon>
        <taxon>Actinomycetota</taxon>
        <taxon>Actinomycetes</taxon>
        <taxon>Micrococcales</taxon>
        <taxon>Microbacteriaceae</taxon>
        <taxon>Luethyella</taxon>
    </lineage>
</organism>
<feature type="transmembrane region" description="Helical" evidence="1">
    <location>
        <begin position="81"/>
        <end position="100"/>
    </location>
</feature>
<keyword evidence="3" id="KW-1185">Reference proteome</keyword>
<evidence type="ECO:0000313" key="3">
    <source>
        <dbReference type="Proteomes" id="UP001596306"/>
    </source>
</evidence>
<gene>
    <name evidence="2" type="ORF">ACFQB0_08155</name>
</gene>
<dbReference type="Proteomes" id="UP001596306">
    <property type="component" value="Unassembled WGS sequence"/>
</dbReference>
<feature type="transmembrane region" description="Helical" evidence="1">
    <location>
        <begin position="175"/>
        <end position="194"/>
    </location>
</feature>
<evidence type="ECO:0000256" key="1">
    <source>
        <dbReference type="SAM" id="Phobius"/>
    </source>
</evidence>
<feature type="transmembrane region" description="Helical" evidence="1">
    <location>
        <begin position="141"/>
        <end position="163"/>
    </location>
</feature>
<protein>
    <submittedName>
        <fullName evidence="2">Uncharacterized protein</fullName>
    </submittedName>
</protein>
<feature type="transmembrane region" description="Helical" evidence="1">
    <location>
        <begin position="57"/>
        <end position="75"/>
    </location>
</feature>
<evidence type="ECO:0000313" key="2">
    <source>
        <dbReference type="EMBL" id="MFC6356076.1"/>
    </source>
</evidence>
<feature type="transmembrane region" description="Helical" evidence="1">
    <location>
        <begin position="206"/>
        <end position="231"/>
    </location>
</feature>
<proteinExistence type="predicted"/>
<feature type="transmembrane region" description="Helical" evidence="1">
    <location>
        <begin position="112"/>
        <end position="129"/>
    </location>
</feature>
<keyword evidence="1" id="KW-0812">Transmembrane</keyword>
<dbReference type="EMBL" id="JBHSTP010000002">
    <property type="protein sequence ID" value="MFC6356076.1"/>
    <property type="molecule type" value="Genomic_DNA"/>
</dbReference>
<keyword evidence="1" id="KW-1133">Transmembrane helix</keyword>
<keyword evidence="1" id="KW-0472">Membrane</keyword>
<dbReference type="RefSeq" id="WP_386729991.1">
    <property type="nucleotide sequence ID" value="NZ_JBHSTP010000002.1"/>
</dbReference>
<sequence>MIERMTLTFAVAIVPARQRRDRREEWSSDLTFARELGMRRSSVLWGIVRVAMRAARLRPVIAIVSCAFVGVAVMLATVSGLLTLIEIVPIIALTGLLVVPSTGPWDSFTVKSGIAAVVCVFVLTTFSRAPHLVDVSSPTTALVLGTTYAGLWLATWRVALSIFESFLGLQRWHQMTGSGGSSLALLGLATVGLQRSTSPSDPATTMATLLGLAMLTLGILVAVAVTTPAVARRLRLRARATH</sequence>
<accession>A0ABW1VDC3</accession>
<comment type="caution">
    <text evidence="2">The sequence shown here is derived from an EMBL/GenBank/DDBJ whole genome shotgun (WGS) entry which is preliminary data.</text>
</comment>